<dbReference type="EMBL" id="JAUPFM010000015">
    <property type="protein sequence ID" value="KAK2828634.1"/>
    <property type="molecule type" value="Genomic_DNA"/>
</dbReference>
<evidence type="ECO:0000256" key="1">
    <source>
        <dbReference type="SAM" id="MobiDB-lite"/>
    </source>
</evidence>
<gene>
    <name evidence="2" type="ORF">Q5P01_019668</name>
</gene>
<feature type="compositionally biased region" description="Polar residues" evidence="1">
    <location>
        <begin position="227"/>
        <end position="242"/>
    </location>
</feature>
<proteinExistence type="predicted"/>
<keyword evidence="3" id="KW-1185">Reference proteome</keyword>
<feature type="compositionally biased region" description="Polar residues" evidence="1">
    <location>
        <begin position="145"/>
        <end position="168"/>
    </location>
</feature>
<evidence type="ECO:0000313" key="3">
    <source>
        <dbReference type="Proteomes" id="UP001187415"/>
    </source>
</evidence>
<feature type="region of interest" description="Disordered" evidence="1">
    <location>
        <begin position="223"/>
        <end position="242"/>
    </location>
</feature>
<feature type="compositionally biased region" description="Polar residues" evidence="1">
    <location>
        <begin position="119"/>
        <end position="131"/>
    </location>
</feature>
<accession>A0AA88M1V9</accession>
<name>A0AA88M1V9_CHASR</name>
<protein>
    <submittedName>
        <fullName evidence="2">Uncharacterized protein</fullName>
    </submittedName>
</protein>
<reference evidence="2" key="1">
    <citation type="submission" date="2023-07" db="EMBL/GenBank/DDBJ databases">
        <title>Chromosome-level Genome Assembly of Striped Snakehead (Channa striata).</title>
        <authorList>
            <person name="Liu H."/>
        </authorList>
    </citation>
    <scope>NUCLEOTIDE SEQUENCE</scope>
    <source>
        <strain evidence="2">Gz</strain>
        <tissue evidence="2">Muscle</tissue>
    </source>
</reference>
<comment type="caution">
    <text evidence="2">The sequence shown here is derived from an EMBL/GenBank/DDBJ whole genome shotgun (WGS) entry which is preliminary data.</text>
</comment>
<dbReference type="Proteomes" id="UP001187415">
    <property type="component" value="Unassembled WGS sequence"/>
</dbReference>
<evidence type="ECO:0000313" key="2">
    <source>
        <dbReference type="EMBL" id="KAK2828634.1"/>
    </source>
</evidence>
<feature type="region of interest" description="Disordered" evidence="1">
    <location>
        <begin position="109"/>
        <end position="191"/>
    </location>
</feature>
<dbReference type="AlphaFoldDB" id="A0AA88M1V9"/>
<organism evidence="2 3">
    <name type="scientific">Channa striata</name>
    <name type="common">Snakehead murrel</name>
    <name type="synonym">Ophicephalus striatus</name>
    <dbReference type="NCBI Taxonomy" id="64152"/>
    <lineage>
        <taxon>Eukaryota</taxon>
        <taxon>Metazoa</taxon>
        <taxon>Chordata</taxon>
        <taxon>Craniata</taxon>
        <taxon>Vertebrata</taxon>
        <taxon>Euteleostomi</taxon>
        <taxon>Actinopterygii</taxon>
        <taxon>Neopterygii</taxon>
        <taxon>Teleostei</taxon>
        <taxon>Neoteleostei</taxon>
        <taxon>Acanthomorphata</taxon>
        <taxon>Anabantaria</taxon>
        <taxon>Anabantiformes</taxon>
        <taxon>Channoidei</taxon>
        <taxon>Channidae</taxon>
        <taxon>Channa</taxon>
    </lineage>
</organism>
<sequence length="242" mass="27310">MTTGSCCTSCVLSSYKTSNDLELLVMPVIHQHSQEPTEKMFIENASLQPPRRHHELFLRSRPYRGELPTVAGLLLYPDTPAKMQTTTQEAFCFKPIPQDRVKVDHIAQNRQQESHYPHPTSSRQTGKGNSRSQDKEPEEDKQEGNTDQQQGSSAVADTDTAQMQSQYQKDFPPPSSIRRRRTPALPQPDNIGINPAFRIKFSTVQREAYCGWPIINPRYAGGMTAPLSRQPNKPSRQQSSTC</sequence>